<name>A0A080LY47_9PROT</name>
<accession>A0A080LY47</accession>
<comment type="caution">
    <text evidence="1">The sequence shown here is derived from an EMBL/GenBank/DDBJ whole genome shotgun (WGS) entry which is preliminary data.</text>
</comment>
<gene>
    <name evidence="1" type="ORF">AW09_001994</name>
</gene>
<proteinExistence type="predicted"/>
<evidence type="ECO:0000313" key="2">
    <source>
        <dbReference type="Proteomes" id="UP000020077"/>
    </source>
</evidence>
<dbReference type="AlphaFoldDB" id="A0A080LY47"/>
<organism evidence="1 2">
    <name type="scientific">Candidatus Accumulibacter phosphatis</name>
    <dbReference type="NCBI Taxonomy" id="327160"/>
    <lineage>
        <taxon>Bacteria</taxon>
        <taxon>Pseudomonadati</taxon>
        <taxon>Pseudomonadota</taxon>
        <taxon>Betaproteobacteria</taxon>
        <taxon>Candidatus Accumulibacter</taxon>
    </lineage>
</organism>
<protein>
    <submittedName>
        <fullName evidence="1">Uncharacterized protein</fullName>
    </submittedName>
</protein>
<evidence type="ECO:0000313" key="1">
    <source>
        <dbReference type="EMBL" id="KFB72805.1"/>
    </source>
</evidence>
<dbReference type="EMBL" id="JDVG02000334">
    <property type="protein sequence ID" value="KFB72805.1"/>
    <property type="molecule type" value="Genomic_DNA"/>
</dbReference>
<reference evidence="1 2" key="1">
    <citation type="submission" date="2014-02" db="EMBL/GenBank/DDBJ databases">
        <title>Expanding our view of genomic diversity in Candidatus Accumulibacter clades.</title>
        <authorList>
            <person name="Skennerton C.T."/>
            <person name="Barr J.J."/>
            <person name="Slater F.R."/>
            <person name="Bond P.L."/>
            <person name="Tyson G.W."/>
        </authorList>
    </citation>
    <scope>NUCLEOTIDE SEQUENCE [LARGE SCALE GENOMIC DNA]</scope>
    <source>
        <strain evidence="2">BA-91</strain>
    </source>
</reference>
<dbReference type="Proteomes" id="UP000020077">
    <property type="component" value="Unassembled WGS sequence"/>
</dbReference>
<sequence length="37" mass="4541">MHLRKHDLLQMNDEWLKKLPAERLLEVSKRLLDDVKE</sequence>